<dbReference type="SUPFAM" id="SSF52058">
    <property type="entry name" value="L domain-like"/>
    <property type="match status" value="1"/>
</dbReference>
<dbReference type="InterPro" id="IPR032675">
    <property type="entry name" value="LRR_dom_sf"/>
</dbReference>
<gene>
    <name evidence="2" type="ORF">V7S43_014313</name>
</gene>
<feature type="transmembrane region" description="Helical" evidence="1">
    <location>
        <begin position="47"/>
        <end position="67"/>
    </location>
</feature>
<feature type="transmembrane region" description="Helical" evidence="1">
    <location>
        <begin position="156"/>
        <end position="175"/>
    </location>
</feature>
<comment type="caution">
    <text evidence="2">The sequence shown here is derived from an EMBL/GenBank/DDBJ whole genome shotgun (WGS) entry which is preliminary data.</text>
</comment>
<evidence type="ECO:0000313" key="2">
    <source>
        <dbReference type="EMBL" id="KAL3660558.1"/>
    </source>
</evidence>
<dbReference type="Proteomes" id="UP001632037">
    <property type="component" value="Unassembled WGS sequence"/>
</dbReference>
<reference evidence="2 3" key="1">
    <citation type="submission" date="2024-09" db="EMBL/GenBank/DDBJ databases">
        <title>Genome sequencing and assembly of Phytophthora oleae, isolate VK10A, causative agent of rot of olive drupes.</title>
        <authorList>
            <person name="Conti Taguali S."/>
            <person name="Riolo M."/>
            <person name="La Spada F."/>
            <person name="Cacciola S.O."/>
            <person name="Dionisio G."/>
        </authorList>
    </citation>
    <scope>NUCLEOTIDE SEQUENCE [LARGE SCALE GENOMIC DNA]</scope>
    <source>
        <strain evidence="2 3">VK10A</strain>
    </source>
</reference>
<name>A0ABD3F1B3_9STRA</name>
<dbReference type="AlphaFoldDB" id="A0ABD3F1B3"/>
<proteinExistence type="predicted"/>
<keyword evidence="3" id="KW-1185">Reference proteome</keyword>
<evidence type="ECO:0000256" key="1">
    <source>
        <dbReference type="SAM" id="Phobius"/>
    </source>
</evidence>
<keyword evidence="1" id="KW-1133">Transmembrane helix</keyword>
<sequence length="587" mass="67131">METKGDVLQGPNPANIGWGYWNLPGTSMDLWLYFYDLGLGTDNEHTIALFHGCLGAIHFIYLVWMIGWSLKKRMFVLAVYNVLTRPSPRQNKRGGRLKNYVNWISYAVFSLNRLFSVDSPYFDLVLFCREVIETTLQTQQAYRMSLLLPRTQLNQGYIALLVLNCWSTALVHSIFHKNPTVRRFYIIVCDCMLDLVTSVGISTVLMYIYSRDFNLECNEFPLYKWYEDIWVIHAISEFQLLLVYTWSDLAMRMIFSLSMLSNMNNMRKFLTVKRGLNLFNTQIFHNRITAVPAGKVSKSSAISVPKRRVELLLSAESRLTHVLFFVWGTVVLVLHLHAESISGLPQCRMQVKPWFSTQPSCSLLVSDCYESNLTGIADEITAQWNDFDPKTPAGVTIRQCPEIEVPTILTQFTRLRVLKFYNSTIKSWGKSAAISNVHHPNLIMLFLVRVNMTDGKLPLGLQGKLPHSLSDIEFCVTNLRTLPDDIDLKWPQFASVYFEACNFTEVPPPLARLAPYNLSLALNPISQIPARIFDGDIRYLNVGGTKITELPQDIRSSFAWITRTYPSSGIGLIRSWKVPSSLTRPQF</sequence>
<feature type="transmembrane region" description="Helical" evidence="1">
    <location>
        <begin position="184"/>
        <end position="209"/>
    </location>
</feature>
<dbReference type="Gene3D" id="3.80.10.10">
    <property type="entry name" value="Ribonuclease Inhibitor"/>
    <property type="match status" value="1"/>
</dbReference>
<evidence type="ECO:0000313" key="3">
    <source>
        <dbReference type="Proteomes" id="UP001632037"/>
    </source>
</evidence>
<dbReference type="EMBL" id="JBIMZQ010000040">
    <property type="protein sequence ID" value="KAL3660558.1"/>
    <property type="molecule type" value="Genomic_DNA"/>
</dbReference>
<keyword evidence="1" id="KW-0812">Transmembrane</keyword>
<keyword evidence="1" id="KW-0472">Membrane</keyword>
<feature type="transmembrane region" description="Helical" evidence="1">
    <location>
        <begin position="100"/>
        <end position="117"/>
    </location>
</feature>
<organism evidence="2 3">
    <name type="scientific">Phytophthora oleae</name>
    <dbReference type="NCBI Taxonomy" id="2107226"/>
    <lineage>
        <taxon>Eukaryota</taxon>
        <taxon>Sar</taxon>
        <taxon>Stramenopiles</taxon>
        <taxon>Oomycota</taxon>
        <taxon>Peronosporomycetes</taxon>
        <taxon>Peronosporales</taxon>
        <taxon>Peronosporaceae</taxon>
        <taxon>Phytophthora</taxon>
    </lineage>
</organism>
<protein>
    <submittedName>
        <fullName evidence="2">Uncharacterized protein</fullName>
    </submittedName>
</protein>
<accession>A0ABD3F1B3</accession>